<evidence type="ECO:0000259" key="2">
    <source>
        <dbReference type="Pfam" id="PF00248"/>
    </source>
</evidence>
<reference evidence="3 4" key="1">
    <citation type="journal article" date="2016" name="Nat. Commun.">
        <title>Ectomycorrhizal ecology is imprinted in the genome of the dominant symbiotic fungus Cenococcum geophilum.</title>
        <authorList>
            <consortium name="DOE Joint Genome Institute"/>
            <person name="Peter M."/>
            <person name="Kohler A."/>
            <person name="Ohm R.A."/>
            <person name="Kuo A."/>
            <person name="Krutzmann J."/>
            <person name="Morin E."/>
            <person name="Arend M."/>
            <person name="Barry K.W."/>
            <person name="Binder M."/>
            <person name="Choi C."/>
            <person name="Clum A."/>
            <person name="Copeland A."/>
            <person name="Grisel N."/>
            <person name="Haridas S."/>
            <person name="Kipfer T."/>
            <person name="LaButti K."/>
            <person name="Lindquist E."/>
            <person name="Lipzen A."/>
            <person name="Maire R."/>
            <person name="Meier B."/>
            <person name="Mihaltcheva S."/>
            <person name="Molinier V."/>
            <person name="Murat C."/>
            <person name="Poggeler S."/>
            <person name="Quandt C.A."/>
            <person name="Sperisen C."/>
            <person name="Tritt A."/>
            <person name="Tisserant E."/>
            <person name="Crous P.W."/>
            <person name="Henrissat B."/>
            <person name="Nehls U."/>
            <person name="Egli S."/>
            <person name="Spatafora J.W."/>
            <person name="Grigoriev I.V."/>
            <person name="Martin F.M."/>
        </authorList>
    </citation>
    <scope>NUCLEOTIDE SEQUENCE [LARGE SCALE GENOMIC DNA]</scope>
    <source>
        <strain evidence="3 4">CBS 459.81</strain>
    </source>
</reference>
<dbReference type="GO" id="GO:0005737">
    <property type="term" value="C:cytoplasm"/>
    <property type="evidence" value="ECO:0007669"/>
    <property type="project" value="TreeGrafter"/>
</dbReference>
<gene>
    <name evidence="3" type="ORF">K432DRAFT_388624</name>
</gene>
<keyword evidence="1" id="KW-0560">Oxidoreductase</keyword>
<dbReference type="InterPro" id="IPR020471">
    <property type="entry name" value="AKR"/>
</dbReference>
<sequence>MAPTLPTRPLGKDGPQVTALGFGMMGLSFMYGPVPSDEERLQFLDHVYESGQRFWDTSDLYGDSEALLGKWFARSGKREEIFLASKFGFVTSGPRKGIRSDPDYVKEACEKSLKTMGVKTIDLYYVHRVDMKTPIEETVEAMVELKKEGKITYLGLSEVSSETVRRAHKVHPISAVQIEYSPFTMDIESPSTGLLSTCRELGIAIVAYAPLGRGILSGTIKSPDDFGPTDYRKYLPRFSKDNFVKNSELVDQLKAVADEKGVPVGTLTLAWVMAQGEEIIPIPGTSKAGHFDENMMALGVQITKEENERIRAAVNHATIAGDRYDPNSMKICFADTPLPK</sequence>
<accession>A0A8E2EK82</accession>
<feature type="domain" description="NADP-dependent oxidoreductase" evidence="2">
    <location>
        <begin position="20"/>
        <end position="313"/>
    </location>
</feature>
<evidence type="ECO:0000313" key="4">
    <source>
        <dbReference type="Proteomes" id="UP000250266"/>
    </source>
</evidence>
<dbReference type="InterPro" id="IPR050791">
    <property type="entry name" value="Aldo-Keto_reductase"/>
</dbReference>
<dbReference type="Pfam" id="PF00248">
    <property type="entry name" value="Aldo_ket_red"/>
    <property type="match status" value="1"/>
</dbReference>
<dbReference type="InterPro" id="IPR023210">
    <property type="entry name" value="NADP_OxRdtase_dom"/>
</dbReference>
<dbReference type="PANTHER" id="PTHR43625">
    <property type="entry name" value="AFLATOXIN B1 ALDEHYDE REDUCTASE"/>
    <property type="match status" value="1"/>
</dbReference>
<proteinExistence type="predicted"/>
<evidence type="ECO:0000256" key="1">
    <source>
        <dbReference type="ARBA" id="ARBA00023002"/>
    </source>
</evidence>
<name>A0A8E2EK82_9PEZI</name>
<dbReference type="Proteomes" id="UP000250266">
    <property type="component" value="Unassembled WGS sequence"/>
</dbReference>
<protein>
    <submittedName>
        <fullName evidence="3">Aldo-keto reductase</fullName>
    </submittedName>
</protein>
<dbReference type="OrthoDB" id="37537at2759"/>
<dbReference type="EMBL" id="KV744818">
    <property type="protein sequence ID" value="OCK85510.1"/>
    <property type="molecule type" value="Genomic_DNA"/>
</dbReference>
<dbReference type="PRINTS" id="PR00069">
    <property type="entry name" value="ALDKETRDTASE"/>
</dbReference>
<dbReference type="Gene3D" id="3.20.20.100">
    <property type="entry name" value="NADP-dependent oxidoreductase domain"/>
    <property type="match status" value="1"/>
</dbReference>
<keyword evidence="4" id="KW-1185">Reference proteome</keyword>
<evidence type="ECO:0000313" key="3">
    <source>
        <dbReference type="EMBL" id="OCK85510.1"/>
    </source>
</evidence>
<dbReference type="SUPFAM" id="SSF51430">
    <property type="entry name" value="NAD(P)-linked oxidoreductase"/>
    <property type="match status" value="1"/>
</dbReference>
<dbReference type="PANTHER" id="PTHR43625:SF40">
    <property type="entry name" value="ALDO-KETO REDUCTASE YAKC [NADP(+)]"/>
    <property type="match status" value="1"/>
</dbReference>
<dbReference type="GO" id="GO:0016491">
    <property type="term" value="F:oxidoreductase activity"/>
    <property type="evidence" value="ECO:0007669"/>
    <property type="project" value="UniProtKB-KW"/>
</dbReference>
<dbReference type="AlphaFoldDB" id="A0A8E2EK82"/>
<dbReference type="InterPro" id="IPR036812">
    <property type="entry name" value="NAD(P)_OxRdtase_dom_sf"/>
</dbReference>
<organism evidence="3 4">
    <name type="scientific">Lepidopterella palustris CBS 459.81</name>
    <dbReference type="NCBI Taxonomy" id="1314670"/>
    <lineage>
        <taxon>Eukaryota</taxon>
        <taxon>Fungi</taxon>
        <taxon>Dikarya</taxon>
        <taxon>Ascomycota</taxon>
        <taxon>Pezizomycotina</taxon>
        <taxon>Dothideomycetes</taxon>
        <taxon>Pleosporomycetidae</taxon>
        <taxon>Mytilinidiales</taxon>
        <taxon>Argynnaceae</taxon>
        <taxon>Lepidopterella</taxon>
    </lineage>
</organism>